<accession>A0ABX0J942</accession>
<dbReference type="InterPro" id="IPR051450">
    <property type="entry name" value="Gfo/Idh/MocA_Oxidoreductases"/>
</dbReference>
<dbReference type="EMBL" id="JAAOIW010000009">
    <property type="protein sequence ID" value="NHN32672.1"/>
    <property type="molecule type" value="Genomic_DNA"/>
</dbReference>
<dbReference type="InterPro" id="IPR055170">
    <property type="entry name" value="GFO_IDH_MocA-like_dom"/>
</dbReference>
<evidence type="ECO:0000313" key="4">
    <source>
        <dbReference type="Proteomes" id="UP001165962"/>
    </source>
</evidence>
<sequence>MVEYQTKKRYKIGLVGAGNVSGMHLEGMIRHPELVEIHAVCDPVEQNRLEKSTKYQIPNSYETVEAMLQGTIIDAAVVCTPTFLREEVLLQLMKAGIPVFCEKPIAENYESAVKIANWSREFNVPIAVDQNFRRFFTFHMGRELLQKGTLGVPLHITQVVNGWRRDKGWRMGLERYVMAVMSNHWFDGYRYLLQDEAETIYCRGVKNETGQDVSVSVILQFKKGTVVSLTESFNSRARLNGAIVECEKGSLVMDYKQATEINVAGDKQEYVNTFDKSEATFYLLYDLLRSVEENRQPETGIFDNLHSLKLMEAAYQSLASGQVIRLDEFYS</sequence>
<dbReference type="Gene3D" id="3.40.50.720">
    <property type="entry name" value="NAD(P)-binding Rossmann-like Domain"/>
    <property type="match status" value="1"/>
</dbReference>
<reference evidence="3" key="1">
    <citation type="submission" date="2020-03" db="EMBL/GenBank/DDBJ databases">
        <title>Draft sequencing of Paenibacilllus sp. S3N08.</title>
        <authorList>
            <person name="Kim D.-U."/>
        </authorList>
    </citation>
    <scope>NUCLEOTIDE SEQUENCE</scope>
    <source>
        <strain evidence="3">S3N08</strain>
    </source>
</reference>
<protein>
    <submittedName>
        <fullName evidence="3">Gfo/Idh/MocA family oxidoreductase</fullName>
    </submittedName>
</protein>
<keyword evidence="4" id="KW-1185">Reference proteome</keyword>
<gene>
    <name evidence="3" type="ORF">G9U52_22875</name>
</gene>
<dbReference type="InterPro" id="IPR036291">
    <property type="entry name" value="NAD(P)-bd_dom_sf"/>
</dbReference>
<dbReference type="Pfam" id="PF01408">
    <property type="entry name" value="GFO_IDH_MocA"/>
    <property type="match status" value="1"/>
</dbReference>
<name>A0ABX0J942_9BACL</name>
<dbReference type="InterPro" id="IPR000683">
    <property type="entry name" value="Gfo/Idh/MocA-like_OxRdtase_N"/>
</dbReference>
<evidence type="ECO:0000259" key="1">
    <source>
        <dbReference type="Pfam" id="PF01408"/>
    </source>
</evidence>
<feature type="domain" description="Gfo/Idh/MocA-like oxidoreductase N-terminal" evidence="1">
    <location>
        <begin position="11"/>
        <end position="128"/>
    </location>
</feature>
<dbReference type="RefSeq" id="WP_166152963.1">
    <property type="nucleotide sequence ID" value="NZ_JAAOIW010000009.1"/>
</dbReference>
<dbReference type="SUPFAM" id="SSF55347">
    <property type="entry name" value="Glyceraldehyde-3-phosphate dehydrogenase-like, C-terminal domain"/>
    <property type="match status" value="1"/>
</dbReference>
<feature type="domain" description="GFO/IDH/MocA-like oxidoreductase" evidence="2">
    <location>
        <begin position="142"/>
        <end position="251"/>
    </location>
</feature>
<evidence type="ECO:0000259" key="2">
    <source>
        <dbReference type="Pfam" id="PF22725"/>
    </source>
</evidence>
<dbReference type="SUPFAM" id="SSF51735">
    <property type="entry name" value="NAD(P)-binding Rossmann-fold domains"/>
    <property type="match status" value="1"/>
</dbReference>
<dbReference type="PANTHER" id="PTHR43377:SF1">
    <property type="entry name" value="BILIVERDIN REDUCTASE A"/>
    <property type="match status" value="1"/>
</dbReference>
<dbReference type="Proteomes" id="UP001165962">
    <property type="component" value="Unassembled WGS sequence"/>
</dbReference>
<comment type="caution">
    <text evidence="3">The sequence shown here is derived from an EMBL/GenBank/DDBJ whole genome shotgun (WGS) entry which is preliminary data.</text>
</comment>
<evidence type="ECO:0000313" key="3">
    <source>
        <dbReference type="EMBL" id="NHN32672.1"/>
    </source>
</evidence>
<organism evidence="3 4">
    <name type="scientific">Paenibacillus agricola</name>
    <dbReference type="NCBI Taxonomy" id="2716264"/>
    <lineage>
        <taxon>Bacteria</taxon>
        <taxon>Bacillati</taxon>
        <taxon>Bacillota</taxon>
        <taxon>Bacilli</taxon>
        <taxon>Bacillales</taxon>
        <taxon>Paenibacillaceae</taxon>
        <taxon>Paenibacillus</taxon>
    </lineage>
</organism>
<proteinExistence type="predicted"/>
<dbReference type="Pfam" id="PF22725">
    <property type="entry name" value="GFO_IDH_MocA_C3"/>
    <property type="match status" value="1"/>
</dbReference>
<dbReference type="PANTHER" id="PTHR43377">
    <property type="entry name" value="BILIVERDIN REDUCTASE A"/>
    <property type="match status" value="1"/>
</dbReference>
<dbReference type="Gene3D" id="3.30.360.10">
    <property type="entry name" value="Dihydrodipicolinate Reductase, domain 2"/>
    <property type="match status" value="1"/>
</dbReference>